<dbReference type="Pfam" id="PF13411">
    <property type="entry name" value="MerR_1"/>
    <property type="match status" value="1"/>
</dbReference>
<dbReference type="InterPro" id="IPR000551">
    <property type="entry name" value="MerR-type_HTH_dom"/>
</dbReference>
<dbReference type="PANTHER" id="PTHR30204:SF94">
    <property type="entry name" value="HEAVY METAL-DEPENDENT TRANSCRIPTIONAL REGULATOR HI_0293-RELATED"/>
    <property type="match status" value="1"/>
</dbReference>
<dbReference type="PRINTS" id="PR00040">
    <property type="entry name" value="HTHMERR"/>
</dbReference>
<dbReference type="Gene3D" id="1.10.1660.10">
    <property type="match status" value="1"/>
</dbReference>
<dbReference type="SMART" id="SM00422">
    <property type="entry name" value="HTH_MERR"/>
    <property type="match status" value="1"/>
</dbReference>
<dbReference type="Proteomes" id="UP001595891">
    <property type="component" value="Unassembled WGS sequence"/>
</dbReference>
<evidence type="ECO:0000256" key="1">
    <source>
        <dbReference type="ARBA" id="ARBA00023015"/>
    </source>
</evidence>
<feature type="domain" description="HTH merR-type" evidence="4">
    <location>
        <begin position="1"/>
        <end position="68"/>
    </location>
</feature>
<keyword evidence="1" id="KW-0805">Transcription regulation</keyword>
<reference evidence="6" key="1">
    <citation type="journal article" date="2019" name="Int. J. Syst. Evol. Microbiol.">
        <title>The Global Catalogue of Microorganisms (GCM) 10K type strain sequencing project: providing services to taxonomists for standard genome sequencing and annotation.</title>
        <authorList>
            <consortium name="The Broad Institute Genomics Platform"/>
            <consortium name="The Broad Institute Genome Sequencing Center for Infectious Disease"/>
            <person name="Wu L."/>
            <person name="Ma J."/>
        </authorList>
    </citation>
    <scope>NUCLEOTIDE SEQUENCE [LARGE SCALE GENOMIC DNA]</scope>
    <source>
        <strain evidence="6">CCUG 49560</strain>
    </source>
</reference>
<dbReference type="SUPFAM" id="SSF46955">
    <property type="entry name" value="Putative DNA-binding domain"/>
    <property type="match status" value="1"/>
</dbReference>
<gene>
    <name evidence="5" type="ORF">ACFO8L_09585</name>
</gene>
<dbReference type="PANTHER" id="PTHR30204">
    <property type="entry name" value="REDOX-CYCLING DRUG-SENSING TRANSCRIPTIONAL ACTIVATOR SOXR"/>
    <property type="match status" value="1"/>
</dbReference>
<protein>
    <submittedName>
        <fullName evidence="5">MerR family transcriptional regulator</fullName>
    </submittedName>
</protein>
<keyword evidence="3" id="KW-0804">Transcription</keyword>
<evidence type="ECO:0000256" key="2">
    <source>
        <dbReference type="ARBA" id="ARBA00023125"/>
    </source>
</evidence>
<evidence type="ECO:0000256" key="3">
    <source>
        <dbReference type="ARBA" id="ARBA00023163"/>
    </source>
</evidence>
<dbReference type="EMBL" id="JBHSFN010000004">
    <property type="protein sequence ID" value="MFC4586324.1"/>
    <property type="molecule type" value="Genomic_DNA"/>
</dbReference>
<dbReference type="PROSITE" id="PS50937">
    <property type="entry name" value="HTH_MERR_2"/>
    <property type="match status" value="1"/>
</dbReference>
<keyword evidence="2" id="KW-0238">DNA-binding</keyword>
<accession>A0ABV9EBE1</accession>
<sequence length="122" mass="13448">MRISDVARAAGTTPRALRWYEKEGLLSPSRTSAGYREYDPGAVLRVRNIRELLALGFTIEDVRAFADLLDLRVPDRFAGPGGTGCAVALETARRRLAVLDERVAAVTRVRDLLAERLAEPGR</sequence>
<dbReference type="InterPro" id="IPR009061">
    <property type="entry name" value="DNA-bd_dom_put_sf"/>
</dbReference>
<keyword evidence="6" id="KW-1185">Reference proteome</keyword>
<evidence type="ECO:0000259" key="4">
    <source>
        <dbReference type="PROSITE" id="PS50937"/>
    </source>
</evidence>
<evidence type="ECO:0000313" key="5">
    <source>
        <dbReference type="EMBL" id="MFC4586324.1"/>
    </source>
</evidence>
<evidence type="ECO:0000313" key="6">
    <source>
        <dbReference type="Proteomes" id="UP001595891"/>
    </source>
</evidence>
<dbReference type="RefSeq" id="WP_262843664.1">
    <property type="nucleotide sequence ID" value="NZ_JANZYP010000020.1"/>
</dbReference>
<dbReference type="InterPro" id="IPR047057">
    <property type="entry name" value="MerR_fam"/>
</dbReference>
<organism evidence="5 6">
    <name type="scientific">Sphaerisporangium corydalis</name>
    <dbReference type="NCBI Taxonomy" id="1441875"/>
    <lineage>
        <taxon>Bacteria</taxon>
        <taxon>Bacillati</taxon>
        <taxon>Actinomycetota</taxon>
        <taxon>Actinomycetes</taxon>
        <taxon>Streptosporangiales</taxon>
        <taxon>Streptosporangiaceae</taxon>
        <taxon>Sphaerisporangium</taxon>
    </lineage>
</organism>
<comment type="caution">
    <text evidence="5">The sequence shown here is derived from an EMBL/GenBank/DDBJ whole genome shotgun (WGS) entry which is preliminary data.</text>
</comment>
<name>A0ABV9EBE1_9ACTN</name>
<proteinExistence type="predicted"/>